<evidence type="ECO:0000313" key="7">
    <source>
        <dbReference type="EMBL" id="KAJ6408379.1"/>
    </source>
</evidence>
<dbReference type="Gene3D" id="4.10.280.10">
    <property type="entry name" value="Helix-loop-helix DNA-binding domain"/>
    <property type="match status" value="1"/>
</dbReference>
<accession>A0AAD6JQI1</accession>
<dbReference type="SMART" id="SM00353">
    <property type="entry name" value="HLH"/>
    <property type="match status" value="1"/>
</dbReference>
<proteinExistence type="predicted"/>
<organism evidence="7 8">
    <name type="scientific">Salix udensis</name>
    <dbReference type="NCBI Taxonomy" id="889485"/>
    <lineage>
        <taxon>Eukaryota</taxon>
        <taxon>Viridiplantae</taxon>
        <taxon>Streptophyta</taxon>
        <taxon>Embryophyta</taxon>
        <taxon>Tracheophyta</taxon>
        <taxon>Spermatophyta</taxon>
        <taxon>Magnoliopsida</taxon>
        <taxon>eudicotyledons</taxon>
        <taxon>Gunneridae</taxon>
        <taxon>Pentapetalae</taxon>
        <taxon>rosids</taxon>
        <taxon>fabids</taxon>
        <taxon>Malpighiales</taxon>
        <taxon>Salicaceae</taxon>
        <taxon>Saliceae</taxon>
        <taxon>Salix</taxon>
    </lineage>
</organism>
<evidence type="ECO:0000313" key="8">
    <source>
        <dbReference type="Proteomes" id="UP001162972"/>
    </source>
</evidence>
<keyword evidence="2" id="KW-0805">Transcription regulation</keyword>
<evidence type="ECO:0000256" key="4">
    <source>
        <dbReference type="ARBA" id="ARBA00023163"/>
    </source>
</evidence>
<protein>
    <recommendedName>
        <fullName evidence="6">BHLH domain-containing protein</fullName>
    </recommendedName>
</protein>
<dbReference type="PROSITE" id="PS50888">
    <property type="entry name" value="BHLH"/>
    <property type="match status" value="1"/>
</dbReference>
<dbReference type="AlphaFoldDB" id="A0AAD6JQI1"/>
<dbReference type="GO" id="GO:0010106">
    <property type="term" value="P:cellular response to iron ion starvation"/>
    <property type="evidence" value="ECO:0007669"/>
    <property type="project" value="UniProtKB-ARBA"/>
</dbReference>
<evidence type="ECO:0000256" key="1">
    <source>
        <dbReference type="ARBA" id="ARBA00004123"/>
    </source>
</evidence>
<keyword evidence="8" id="KW-1185">Reference proteome</keyword>
<sequence>MAKNLSNMLELSPTTLFSTFGWSLEEPISHEKNYSFRDCEAPGPFTHFPPSPPPNIRELDRSTSFTAYSGSGDPDMVKKLNHNASERDRRKRINSLYSSLRSLLPASDHMKKLSIPSTISRVLKYIPELQQQVERQIQRKEELLSKLSGQGYLIHQENQRKETMYSSLSSVSASRLGDGEVVVQISTSKILKTPLSEILLNLEENGLVLINSSSFESFRGNVFYHLHLQVMQGNCTLECETLNEKLISLCTKRETFFL</sequence>
<evidence type="ECO:0000256" key="5">
    <source>
        <dbReference type="ARBA" id="ARBA00023242"/>
    </source>
</evidence>
<reference evidence="7 8" key="1">
    <citation type="journal article" date="2023" name="Int. J. Mol. Sci.">
        <title>De Novo Assembly and Annotation of 11 Diverse Shrub Willow (Salix) Genomes Reveals Novel Gene Organization in Sex-Linked Regions.</title>
        <authorList>
            <person name="Hyden B."/>
            <person name="Feng K."/>
            <person name="Yates T.B."/>
            <person name="Jawdy S."/>
            <person name="Cereghino C."/>
            <person name="Smart L.B."/>
            <person name="Muchero W."/>
        </authorList>
    </citation>
    <scope>NUCLEOTIDE SEQUENCE [LARGE SCALE GENOMIC DNA]</scope>
    <source>
        <tissue evidence="7">Shoot tip</tissue>
    </source>
</reference>
<dbReference type="InterPro" id="IPR015660">
    <property type="entry name" value="MASH1/Ascl1a-like"/>
</dbReference>
<name>A0AAD6JQI1_9ROSI</name>
<evidence type="ECO:0000259" key="6">
    <source>
        <dbReference type="PROSITE" id="PS50888"/>
    </source>
</evidence>
<keyword evidence="3" id="KW-0238">DNA-binding</keyword>
<dbReference type="GO" id="GO:0090575">
    <property type="term" value="C:RNA polymerase II transcription regulator complex"/>
    <property type="evidence" value="ECO:0007669"/>
    <property type="project" value="TreeGrafter"/>
</dbReference>
<keyword evidence="5" id="KW-0539">Nucleus</keyword>
<comment type="caution">
    <text evidence="7">The sequence shown here is derived from an EMBL/GenBank/DDBJ whole genome shotgun (WGS) entry which is preliminary data.</text>
</comment>
<dbReference type="FunFam" id="4.10.280.10:FF:000074">
    <property type="entry name" value="Transcription factor ORG2"/>
    <property type="match status" value="1"/>
</dbReference>
<dbReference type="Proteomes" id="UP001162972">
    <property type="component" value="Chromosome 6"/>
</dbReference>
<evidence type="ECO:0000256" key="3">
    <source>
        <dbReference type="ARBA" id="ARBA00023125"/>
    </source>
</evidence>
<dbReference type="GO" id="GO:0046983">
    <property type="term" value="F:protein dimerization activity"/>
    <property type="evidence" value="ECO:0007669"/>
    <property type="project" value="InterPro"/>
</dbReference>
<feature type="domain" description="BHLH" evidence="6">
    <location>
        <begin position="77"/>
        <end position="129"/>
    </location>
</feature>
<dbReference type="SUPFAM" id="SSF47459">
    <property type="entry name" value="HLH, helix-loop-helix DNA-binding domain"/>
    <property type="match status" value="1"/>
</dbReference>
<keyword evidence="4" id="KW-0804">Transcription</keyword>
<dbReference type="Pfam" id="PF00010">
    <property type="entry name" value="HLH"/>
    <property type="match status" value="1"/>
</dbReference>
<dbReference type="GO" id="GO:0000981">
    <property type="term" value="F:DNA-binding transcription factor activity, RNA polymerase II-specific"/>
    <property type="evidence" value="ECO:0007669"/>
    <property type="project" value="TreeGrafter"/>
</dbReference>
<dbReference type="InterPro" id="IPR036638">
    <property type="entry name" value="HLH_DNA-bd_sf"/>
</dbReference>
<dbReference type="InterPro" id="IPR011598">
    <property type="entry name" value="bHLH_dom"/>
</dbReference>
<dbReference type="GO" id="GO:0000977">
    <property type="term" value="F:RNA polymerase II transcription regulatory region sequence-specific DNA binding"/>
    <property type="evidence" value="ECO:0007669"/>
    <property type="project" value="TreeGrafter"/>
</dbReference>
<evidence type="ECO:0000256" key="2">
    <source>
        <dbReference type="ARBA" id="ARBA00023015"/>
    </source>
</evidence>
<comment type="subcellular location">
    <subcellularLocation>
        <location evidence="1">Nucleus</location>
    </subcellularLocation>
</comment>
<dbReference type="PANTHER" id="PTHR13935">
    <property type="entry name" value="ACHAETE-SCUTE TRANSCRIPTION FACTOR-RELATED"/>
    <property type="match status" value="1"/>
</dbReference>
<dbReference type="PANTHER" id="PTHR13935:SF41">
    <property type="entry name" value="TRANSCRIPTION FACTOR ORG2-RELATED"/>
    <property type="match status" value="1"/>
</dbReference>
<dbReference type="EMBL" id="JAPFFJ010000016">
    <property type="protein sequence ID" value="KAJ6408379.1"/>
    <property type="molecule type" value="Genomic_DNA"/>
</dbReference>
<gene>
    <name evidence="7" type="ORF">OIU84_011652</name>
</gene>